<keyword evidence="3" id="KW-1185">Reference proteome</keyword>
<evidence type="ECO:0000313" key="3">
    <source>
        <dbReference type="Proteomes" id="UP000784294"/>
    </source>
</evidence>
<organism evidence="2 3">
    <name type="scientific">Protopolystoma xenopodis</name>
    <dbReference type="NCBI Taxonomy" id="117903"/>
    <lineage>
        <taxon>Eukaryota</taxon>
        <taxon>Metazoa</taxon>
        <taxon>Spiralia</taxon>
        <taxon>Lophotrochozoa</taxon>
        <taxon>Platyhelminthes</taxon>
        <taxon>Monogenea</taxon>
        <taxon>Polyopisthocotylea</taxon>
        <taxon>Polystomatidea</taxon>
        <taxon>Polystomatidae</taxon>
        <taxon>Protopolystoma</taxon>
    </lineage>
</organism>
<evidence type="ECO:0000313" key="2">
    <source>
        <dbReference type="EMBL" id="VEL12140.1"/>
    </source>
</evidence>
<dbReference type="Proteomes" id="UP000784294">
    <property type="component" value="Unassembled WGS sequence"/>
</dbReference>
<reference evidence="2" key="1">
    <citation type="submission" date="2018-11" db="EMBL/GenBank/DDBJ databases">
        <authorList>
            <consortium name="Pathogen Informatics"/>
        </authorList>
    </citation>
    <scope>NUCLEOTIDE SEQUENCE</scope>
</reference>
<protein>
    <submittedName>
        <fullName evidence="2">Uncharacterized protein</fullName>
    </submittedName>
</protein>
<keyword evidence="1" id="KW-0812">Transmembrane</keyword>
<proteinExistence type="predicted"/>
<gene>
    <name evidence="2" type="ORF">PXEA_LOCUS5580</name>
</gene>
<keyword evidence="1" id="KW-1133">Transmembrane helix</keyword>
<name>A0A448WHU9_9PLAT</name>
<sequence>MLAYRFRQRGILAVSDSFILLLAVGQLLLISLRSLSSCWWTVNIPDYPDLQTNWTDRLLTLAREELVLAARQVAVTAEKKDDAPLRTTESPVSNTLYYLVMIKRHKFNFFKESINNFLSHII</sequence>
<keyword evidence="1" id="KW-0472">Membrane</keyword>
<dbReference type="AlphaFoldDB" id="A0A448WHU9"/>
<dbReference type="EMBL" id="CAAALY010013904">
    <property type="protein sequence ID" value="VEL12140.1"/>
    <property type="molecule type" value="Genomic_DNA"/>
</dbReference>
<evidence type="ECO:0000256" key="1">
    <source>
        <dbReference type="SAM" id="Phobius"/>
    </source>
</evidence>
<accession>A0A448WHU9</accession>
<feature type="transmembrane region" description="Helical" evidence="1">
    <location>
        <begin position="12"/>
        <end position="32"/>
    </location>
</feature>
<comment type="caution">
    <text evidence="2">The sequence shown here is derived from an EMBL/GenBank/DDBJ whole genome shotgun (WGS) entry which is preliminary data.</text>
</comment>